<dbReference type="EMBL" id="CABVHP010000018">
    <property type="protein sequence ID" value="VVO28381.1"/>
    <property type="molecule type" value="Genomic_DNA"/>
</dbReference>
<proteinExistence type="predicted"/>
<evidence type="ECO:0000313" key="1">
    <source>
        <dbReference type="EMBL" id="VVO28381.1"/>
    </source>
</evidence>
<dbReference type="OrthoDB" id="6867117at2"/>
<reference evidence="1 2" key="1">
    <citation type="submission" date="2019-09" db="EMBL/GenBank/DDBJ databases">
        <authorList>
            <person name="Chandra G."/>
            <person name="Truman W A."/>
        </authorList>
    </citation>
    <scope>NUCLEOTIDE SEQUENCE [LARGE SCALE GENOMIC DNA]</scope>
    <source>
        <strain evidence="1">PS704</strain>
    </source>
</reference>
<gene>
    <name evidence="1" type="ORF">PS704_04801</name>
</gene>
<organism evidence="1 2">
    <name type="scientific">Pseudomonas fluorescens</name>
    <dbReference type="NCBI Taxonomy" id="294"/>
    <lineage>
        <taxon>Bacteria</taxon>
        <taxon>Pseudomonadati</taxon>
        <taxon>Pseudomonadota</taxon>
        <taxon>Gammaproteobacteria</taxon>
        <taxon>Pseudomonadales</taxon>
        <taxon>Pseudomonadaceae</taxon>
        <taxon>Pseudomonas</taxon>
    </lineage>
</organism>
<dbReference type="Proteomes" id="UP000326557">
    <property type="component" value="Unassembled WGS sequence"/>
</dbReference>
<dbReference type="AlphaFoldDB" id="A0A5E7EMJ3"/>
<name>A0A5E7EMJ3_PSEFL</name>
<sequence>MVIDNAANLELTAYCAAFDRDFAPRQTTFSRRYASPDRQGAAGSLLGGNLVSTARGVSRQDRRDVNSSVRYAQWYASQERNRETDPQGWFSLFAVVLWDLGWEIDERRVVENSYSNFAGKVSQVYLNSIAAVNSQMAIVTKDMFESLLANSSALWSLATESRRGREFSIAPAEYDKQGKLSLDLNDYSLRALAQREDFLFWDWKEGNVTLTHRAAPFTLNRARFEEIRPRLSDRLDRIADAIFEFYSERL</sequence>
<protein>
    <submittedName>
        <fullName evidence="1">Uncharacterized protein</fullName>
    </submittedName>
</protein>
<dbReference type="RefSeq" id="WP_150639623.1">
    <property type="nucleotide sequence ID" value="NZ_CABVHP010000018.1"/>
</dbReference>
<evidence type="ECO:0000313" key="2">
    <source>
        <dbReference type="Proteomes" id="UP000326557"/>
    </source>
</evidence>
<accession>A0A5E7EMJ3</accession>